<proteinExistence type="predicted"/>
<keyword evidence="3" id="KW-0238">DNA-binding</keyword>
<dbReference type="OrthoDB" id="690068at2759"/>
<keyword evidence="9" id="KW-1185">Reference proteome</keyword>
<dbReference type="GO" id="GO:0003700">
    <property type="term" value="F:DNA-binding transcription factor activity"/>
    <property type="evidence" value="ECO:0007669"/>
    <property type="project" value="InterPro"/>
</dbReference>
<evidence type="ECO:0000256" key="5">
    <source>
        <dbReference type="ARBA" id="ARBA00023242"/>
    </source>
</evidence>
<dbReference type="GO" id="GO:0046983">
    <property type="term" value="F:protein dimerization activity"/>
    <property type="evidence" value="ECO:0007669"/>
    <property type="project" value="InterPro"/>
</dbReference>
<name>A0A7J7DKZ2_TRIWF</name>
<accession>A0A7J7DKZ2</accession>
<dbReference type="InterPro" id="IPR044278">
    <property type="entry name" value="BHLH95-like"/>
</dbReference>
<dbReference type="SUPFAM" id="SSF47459">
    <property type="entry name" value="HLH, helix-loop-helix DNA-binding domain"/>
    <property type="match status" value="1"/>
</dbReference>
<evidence type="ECO:0000256" key="4">
    <source>
        <dbReference type="ARBA" id="ARBA00023163"/>
    </source>
</evidence>
<dbReference type="CDD" id="cd11393">
    <property type="entry name" value="bHLH_AtbHLH_like"/>
    <property type="match status" value="1"/>
</dbReference>
<evidence type="ECO:0000256" key="3">
    <source>
        <dbReference type="ARBA" id="ARBA00023125"/>
    </source>
</evidence>
<evidence type="ECO:0000256" key="2">
    <source>
        <dbReference type="ARBA" id="ARBA00023015"/>
    </source>
</evidence>
<keyword evidence="2" id="KW-0805">Transcription regulation</keyword>
<dbReference type="SMART" id="SM00353">
    <property type="entry name" value="HLH"/>
    <property type="match status" value="1"/>
</dbReference>
<dbReference type="PANTHER" id="PTHR46772:SF2">
    <property type="entry name" value="BHLH DOMAIN-CONTAINING PROTEIN"/>
    <property type="match status" value="1"/>
</dbReference>
<dbReference type="PROSITE" id="PS50888">
    <property type="entry name" value="BHLH"/>
    <property type="match status" value="1"/>
</dbReference>
<organism evidence="8 9">
    <name type="scientific">Tripterygium wilfordii</name>
    <name type="common">Thunder God vine</name>
    <dbReference type="NCBI Taxonomy" id="458696"/>
    <lineage>
        <taxon>Eukaryota</taxon>
        <taxon>Viridiplantae</taxon>
        <taxon>Streptophyta</taxon>
        <taxon>Embryophyta</taxon>
        <taxon>Tracheophyta</taxon>
        <taxon>Spermatophyta</taxon>
        <taxon>Magnoliopsida</taxon>
        <taxon>eudicotyledons</taxon>
        <taxon>Gunneridae</taxon>
        <taxon>Pentapetalae</taxon>
        <taxon>rosids</taxon>
        <taxon>fabids</taxon>
        <taxon>Celastrales</taxon>
        <taxon>Celastraceae</taxon>
        <taxon>Tripterygium</taxon>
    </lineage>
</organism>
<evidence type="ECO:0000259" key="7">
    <source>
        <dbReference type="PROSITE" id="PS50888"/>
    </source>
</evidence>
<dbReference type="AlphaFoldDB" id="A0A7J7DKZ2"/>
<dbReference type="InterPro" id="IPR045865">
    <property type="entry name" value="ACT-like_dom_sf"/>
</dbReference>
<dbReference type="GO" id="GO:0003677">
    <property type="term" value="F:DNA binding"/>
    <property type="evidence" value="ECO:0007669"/>
    <property type="project" value="UniProtKB-KW"/>
</dbReference>
<evidence type="ECO:0000256" key="1">
    <source>
        <dbReference type="ARBA" id="ARBA00004123"/>
    </source>
</evidence>
<comment type="subcellular location">
    <subcellularLocation>
        <location evidence="1">Nucleus</location>
    </subcellularLocation>
</comment>
<dbReference type="Gene3D" id="4.10.280.10">
    <property type="entry name" value="Helix-loop-helix DNA-binding domain"/>
    <property type="match status" value="1"/>
</dbReference>
<keyword evidence="4" id="KW-0804">Transcription</keyword>
<comment type="caution">
    <text evidence="8">The sequence shown here is derived from an EMBL/GenBank/DDBJ whole genome shotgun (WGS) entry which is preliminary data.</text>
</comment>
<dbReference type="InterPro" id="IPR045239">
    <property type="entry name" value="bHLH95_bHLH"/>
</dbReference>
<dbReference type="Proteomes" id="UP000593562">
    <property type="component" value="Unassembled WGS sequence"/>
</dbReference>
<dbReference type="FunCoup" id="A0A7J7DKZ2">
    <property type="interactions" value="141"/>
</dbReference>
<dbReference type="InterPro" id="IPR011598">
    <property type="entry name" value="bHLH_dom"/>
</dbReference>
<dbReference type="SUPFAM" id="SSF55021">
    <property type="entry name" value="ACT-like"/>
    <property type="match status" value="1"/>
</dbReference>
<dbReference type="EMBL" id="JAAARO010000006">
    <property type="protein sequence ID" value="KAF5747035.1"/>
    <property type="molecule type" value="Genomic_DNA"/>
</dbReference>
<evidence type="ECO:0000313" key="8">
    <source>
        <dbReference type="EMBL" id="KAF5747035.1"/>
    </source>
</evidence>
<dbReference type="InParanoid" id="A0A7J7DKZ2"/>
<keyword evidence="5" id="KW-0539">Nucleus</keyword>
<feature type="region of interest" description="Disordered" evidence="6">
    <location>
        <begin position="106"/>
        <end position="127"/>
    </location>
</feature>
<sequence length="252" mass="27853">MVDSVMGNETAVADVVGHKKGVPKNDKIHGGGCGGEPEHEIHIWTERQRRKKMRDMFSNLHALVPQLPAKADKSTVVDEAVRYIKVLQQTLQTMQRKRIEKLSTGTILTDSSEPSTMTSQTPHAYGSTSRESFLAGQGLSEAMNSAVSVPFTPACFQTWFSPNVVMNMCGDDAQFSVCSLRKPGLLATIFYILEKHNLDVVSTHISSDQHRRIYIINVHHAGGASPHYRDALSVEDTFKLAAGEMNLWLLSC</sequence>
<gene>
    <name evidence="8" type="ORF">HS088_TW06G01212</name>
</gene>
<reference evidence="8 9" key="1">
    <citation type="journal article" date="2020" name="Nat. Commun.">
        <title>Genome of Tripterygium wilfordii and identification of cytochrome P450 involved in triptolide biosynthesis.</title>
        <authorList>
            <person name="Tu L."/>
            <person name="Su P."/>
            <person name="Zhang Z."/>
            <person name="Gao L."/>
            <person name="Wang J."/>
            <person name="Hu T."/>
            <person name="Zhou J."/>
            <person name="Zhang Y."/>
            <person name="Zhao Y."/>
            <person name="Liu Y."/>
            <person name="Song Y."/>
            <person name="Tong Y."/>
            <person name="Lu Y."/>
            <person name="Yang J."/>
            <person name="Xu C."/>
            <person name="Jia M."/>
            <person name="Peters R.J."/>
            <person name="Huang L."/>
            <person name="Gao W."/>
        </authorList>
    </citation>
    <scope>NUCLEOTIDE SEQUENCE [LARGE SCALE GENOMIC DNA]</scope>
    <source>
        <strain evidence="9">cv. XIE 37</strain>
        <tissue evidence="8">Leaf</tissue>
    </source>
</reference>
<feature type="domain" description="BHLH" evidence="7">
    <location>
        <begin position="37"/>
        <end position="87"/>
    </location>
</feature>
<dbReference type="Pfam" id="PF00010">
    <property type="entry name" value="HLH"/>
    <property type="match status" value="1"/>
</dbReference>
<dbReference type="PANTHER" id="PTHR46772">
    <property type="entry name" value="BHLH DOMAIN-CONTAINING PROTEIN"/>
    <property type="match status" value="1"/>
</dbReference>
<dbReference type="GO" id="GO:0009960">
    <property type="term" value="P:endosperm development"/>
    <property type="evidence" value="ECO:0007669"/>
    <property type="project" value="InterPro"/>
</dbReference>
<dbReference type="GO" id="GO:0005634">
    <property type="term" value="C:nucleus"/>
    <property type="evidence" value="ECO:0007669"/>
    <property type="project" value="UniProtKB-SubCell"/>
</dbReference>
<evidence type="ECO:0000256" key="6">
    <source>
        <dbReference type="SAM" id="MobiDB-lite"/>
    </source>
</evidence>
<dbReference type="InterPro" id="IPR036638">
    <property type="entry name" value="HLH_DNA-bd_sf"/>
</dbReference>
<evidence type="ECO:0000313" key="9">
    <source>
        <dbReference type="Proteomes" id="UP000593562"/>
    </source>
</evidence>
<protein>
    <submittedName>
        <fullName evidence="8">Transcription factor bHLH95-like</fullName>
    </submittedName>
</protein>